<keyword evidence="21" id="KW-1185">Reference proteome</keyword>
<dbReference type="EMBL" id="CENE01000022">
    <property type="protein sequence ID" value="CEQ42188.1"/>
    <property type="molecule type" value="Genomic_DNA"/>
</dbReference>
<dbReference type="GO" id="GO:0022857">
    <property type="term" value="F:transmembrane transporter activity"/>
    <property type="evidence" value="ECO:0007669"/>
    <property type="project" value="InterPro"/>
</dbReference>
<evidence type="ECO:0000256" key="16">
    <source>
        <dbReference type="ARBA" id="ARBA00045018"/>
    </source>
</evidence>
<comment type="catalytic activity">
    <reaction evidence="8">
        <text>L-aspartyl-L-lysine(out) = L-aspartyl-L-lysine(in)</text>
        <dbReference type="Rhea" id="RHEA:79411"/>
        <dbReference type="ChEBI" id="CHEBI:229953"/>
    </reaction>
</comment>
<organism evidence="20 21">
    <name type="scientific">Sporidiobolus salmonicolor</name>
    <name type="common">Yeast-like fungus</name>
    <name type="synonym">Sporobolomyces salmonicolor</name>
    <dbReference type="NCBI Taxonomy" id="5005"/>
    <lineage>
        <taxon>Eukaryota</taxon>
        <taxon>Fungi</taxon>
        <taxon>Dikarya</taxon>
        <taxon>Basidiomycota</taxon>
        <taxon>Pucciniomycotina</taxon>
        <taxon>Microbotryomycetes</taxon>
        <taxon>Sporidiobolales</taxon>
        <taxon>Sporidiobolaceae</taxon>
        <taxon>Sporobolomyces</taxon>
    </lineage>
</organism>
<comment type="catalytic activity">
    <reaction evidence="7">
        <text>L-alpha-aminoacyl-L-lysine(out) = L-alpha-aminoacyl-L-lysine(in)</text>
        <dbReference type="Rhea" id="RHEA:79383"/>
        <dbReference type="ChEBI" id="CHEBI:229966"/>
    </reaction>
</comment>
<feature type="transmembrane region" description="Helical" evidence="19">
    <location>
        <begin position="359"/>
        <end position="381"/>
    </location>
</feature>
<accession>A0A0D6EQR2</accession>
<dbReference type="SUPFAM" id="SSF103473">
    <property type="entry name" value="MFS general substrate transporter"/>
    <property type="match status" value="1"/>
</dbReference>
<comment type="catalytic activity">
    <reaction evidence="13">
        <text>L-alanyl-L-lysine(out) = L-alanyl-L-lysine(in)</text>
        <dbReference type="Rhea" id="RHEA:79415"/>
        <dbReference type="ChEBI" id="CHEBI:192470"/>
    </reaction>
</comment>
<evidence type="ECO:0000256" key="13">
    <source>
        <dbReference type="ARBA" id="ARBA00044919"/>
    </source>
</evidence>
<name>A0A0D6EQR2_SPOSA</name>
<gene>
    <name evidence="20" type="primary">SPOSA6832_03984</name>
</gene>
<reference evidence="21" key="1">
    <citation type="submission" date="2015-02" db="EMBL/GenBank/DDBJ databases">
        <authorList>
            <person name="Gon?alves P."/>
        </authorList>
    </citation>
    <scope>NUCLEOTIDE SEQUENCE [LARGE SCALE GENOMIC DNA]</scope>
</reference>
<dbReference type="PANTHER" id="PTHR23512:SF12">
    <property type="entry name" value="TRANSPORTER, PUTATIVE (AFU_ORTHOLOGUE AFUA_4G00260)-RELATED"/>
    <property type="match status" value="1"/>
</dbReference>
<dbReference type="PANTHER" id="PTHR23512">
    <property type="entry name" value="MAJOR FACILITATOR SUPERFAMILY DOMAIN-CONTAINING PROTEIN 1"/>
    <property type="match status" value="1"/>
</dbReference>
<evidence type="ECO:0000256" key="19">
    <source>
        <dbReference type="SAM" id="Phobius"/>
    </source>
</evidence>
<evidence type="ECO:0000256" key="6">
    <source>
        <dbReference type="ARBA" id="ARBA00044891"/>
    </source>
</evidence>
<dbReference type="Proteomes" id="UP000243876">
    <property type="component" value="Unassembled WGS sequence"/>
</dbReference>
<comment type="catalytic activity">
    <reaction evidence="11">
        <text>L-arginyl-glycine(out) = L-arginyl-glycine(in)</text>
        <dbReference type="Rhea" id="RHEA:79391"/>
        <dbReference type="ChEBI" id="CHEBI:229955"/>
    </reaction>
</comment>
<keyword evidence="19" id="KW-0812">Transmembrane</keyword>
<evidence type="ECO:0000256" key="5">
    <source>
        <dbReference type="ARBA" id="ARBA00044884"/>
    </source>
</evidence>
<sequence length="426" mass="45285">MDGRSDDGPPRLATRDEAGEEVWAAPIGQSGVEERDKDARKRLVMLVCACLLGVVDEKPSICRHFGSYVLGPIKKSLKTTESGFAALISAFELLNTVTPLISGFLVPRYGAARVGLAATGAVLLGQIIVCLAQGDDDVVGSNMGGMIAGLLLFGSGISPLAVVQETVILSNNPSGSRFVARSVAIGLVFGKTSSFLAGSSSDWLHSVSPRMPFIAASGFAALSFAACVIYALMERSLHHSAPSHPTQHSEALEHKHRTLPLSELARFGDPFWLYIAVCGFAGIWYTTIHLSTHLLQAVYGIDQSDASSAASVLLLSASFVLSTIFSPSRGEAEADCTPSQLYPTLGWLLDKRPSLLSTIYLMVPSGIAISYFILLFLPSIIPYKAAFVPAALGIGGGPLLLVLVVPRMVQRQQVSFPRSPTVQIED</sequence>
<comment type="subcellular location">
    <subcellularLocation>
        <location evidence="1">Membrane</location>
        <topology evidence="1">Multi-pass membrane protein</topology>
    </subcellularLocation>
</comment>
<feature type="transmembrane region" description="Helical" evidence="19">
    <location>
        <begin position="213"/>
        <end position="233"/>
    </location>
</feature>
<comment type="catalytic activity">
    <reaction evidence="14">
        <text>L-lysyl-glycine(out) = L-lysyl-glycine(in)</text>
        <dbReference type="Rhea" id="RHEA:79407"/>
        <dbReference type="ChEBI" id="CHEBI:191202"/>
    </reaction>
</comment>
<feature type="transmembrane region" description="Helical" evidence="19">
    <location>
        <begin position="144"/>
        <end position="163"/>
    </location>
</feature>
<comment type="catalytic activity">
    <reaction evidence="10">
        <text>L-lysyl-L-lysine(out) = L-lysyl-L-lysine(in)</text>
        <dbReference type="Rhea" id="RHEA:79403"/>
        <dbReference type="ChEBI" id="CHEBI:229956"/>
    </reaction>
</comment>
<comment type="function">
    <text evidence="17">Lysosomal dipeptide uniporter that selectively exports lysine, arginine or histidine-containing dipeptides with a net positive charge from the lysosome lumen into the cytosol. Could play a role in a specific type of protein O-glycosylation indirectly regulating macrophages migration and tissue invasion. Also essential for liver homeostasis.</text>
</comment>
<evidence type="ECO:0000256" key="9">
    <source>
        <dbReference type="ARBA" id="ARBA00044899"/>
    </source>
</evidence>
<comment type="catalytic activity">
    <reaction evidence="2">
        <text>L-lysyl-L-alanine(out) = L-lysyl-L-alanine(in)</text>
        <dbReference type="Rhea" id="RHEA:79399"/>
        <dbReference type="ChEBI" id="CHEBI:229954"/>
    </reaction>
</comment>
<feature type="transmembrane region" description="Helical" evidence="19">
    <location>
        <begin position="387"/>
        <end position="409"/>
    </location>
</feature>
<evidence type="ECO:0000256" key="17">
    <source>
        <dbReference type="ARBA" id="ARBA00045709"/>
    </source>
</evidence>
<feature type="transmembrane region" description="Helical" evidence="19">
    <location>
        <begin position="84"/>
        <end position="105"/>
    </location>
</feature>
<comment type="catalytic activity">
    <reaction evidence="12">
        <text>L-histidyl-L-alpha-amino acid(out) = L-histidyl-L-alpha-amino acid(in)</text>
        <dbReference type="Rhea" id="RHEA:79379"/>
        <dbReference type="ChEBI" id="CHEBI:229964"/>
    </reaction>
</comment>
<evidence type="ECO:0000256" key="1">
    <source>
        <dbReference type="ARBA" id="ARBA00004141"/>
    </source>
</evidence>
<evidence type="ECO:0000256" key="4">
    <source>
        <dbReference type="ARBA" id="ARBA00044881"/>
    </source>
</evidence>
<comment type="catalytic activity">
    <reaction evidence="9">
        <text>L-arginyl-L-alpha-amino acid(out) = L-arginyl-L-alpha-amino acid(in)</text>
        <dbReference type="Rhea" id="RHEA:79371"/>
        <dbReference type="ChEBI" id="CHEBI:84315"/>
    </reaction>
</comment>
<dbReference type="GO" id="GO:0016020">
    <property type="term" value="C:membrane"/>
    <property type="evidence" value="ECO:0007669"/>
    <property type="project" value="UniProtKB-SubCell"/>
</dbReference>
<comment type="subunit">
    <text evidence="18">Homodimer. Interacts with lysosomal protein GLMP (via lumenal domain); the interaction starts while both proteins are still in the endoplasmic reticulum and is required for stabilization of MFSD1 in lysosomes but has no direct effect on its targeting to lysosomes or transporter activity.</text>
</comment>
<keyword evidence="19" id="KW-0472">Membrane</keyword>
<evidence type="ECO:0000256" key="18">
    <source>
        <dbReference type="ARBA" id="ARBA00046376"/>
    </source>
</evidence>
<dbReference type="InterPro" id="IPR052187">
    <property type="entry name" value="MFSD1"/>
</dbReference>
<evidence type="ECO:0000256" key="8">
    <source>
        <dbReference type="ARBA" id="ARBA00044898"/>
    </source>
</evidence>
<evidence type="ECO:0000256" key="14">
    <source>
        <dbReference type="ARBA" id="ARBA00044924"/>
    </source>
</evidence>
<evidence type="ECO:0000256" key="7">
    <source>
        <dbReference type="ARBA" id="ARBA00044893"/>
    </source>
</evidence>
<feature type="transmembrane region" description="Helical" evidence="19">
    <location>
        <begin position="271"/>
        <end position="288"/>
    </location>
</feature>
<comment type="catalytic activity">
    <reaction evidence="4">
        <text>L-alpha-aminoacyl-L-arginine(out) = L-alpha-aminoacyl-L-arginine(in)</text>
        <dbReference type="Rhea" id="RHEA:79367"/>
        <dbReference type="ChEBI" id="CHEBI:229968"/>
    </reaction>
</comment>
<evidence type="ECO:0000313" key="21">
    <source>
        <dbReference type="Proteomes" id="UP000243876"/>
    </source>
</evidence>
<comment type="catalytic activity">
    <reaction evidence="5">
        <text>L-alpha-aminoacyl-L-histidine(out) = L-alpha-aminoacyl-L-histidine(in)</text>
        <dbReference type="Rhea" id="RHEA:79375"/>
        <dbReference type="ChEBI" id="CHEBI:229967"/>
    </reaction>
</comment>
<evidence type="ECO:0000256" key="10">
    <source>
        <dbReference type="ARBA" id="ARBA00044900"/>
    </source>
</evidence>
<dbReference type="OrthoDB" id="10255148at2759"/>
<dbReference type="InterPro" id="IPR011701">
    <property type="entry name" value="MFS"/>
</dbReference>
<dbReference type="InterPro" id="IPR036259">
    <property type="entry name" value="MFS_trans_sf"/>
</dbReference>
<evidence type="ECO:0000256" key="11">
    <source>
        <dbReference type="ARBA" id="ARBA00044903"/>
    </source>
</evidence>
<comment type="catalytic activity">
    <reaction evidence="3">
        <text>L-histidyl-glycine(out) = L-histidyl-glycine(in)</text>
        <dbReference type="Rhea" id="RHEA:79395"/>
        <dbReference type="ChEBI" id="CHEBI:229957"/>
    </reaction>
</comment>
<evidence type="ECO:0000313" key="20">
    <source>
        <dbReference type="EMBL" id="CEQ42188.1"/>
    </source>
</evidence>
<evidence type="ECO:0000256" key="12">
    <source>
        <dbReference type="ARBA" id="ARBA00044912"/>
    </source>
</evidence>
<dbReference type="AlphaFoldDB" id="A0A0D6EQR2"/>
<evidence type="ECO:0000256" key="3">
    <source>
        <dbReference type="ARBA" id="ARBA00044878"/>
    </source>
</evidence>
<feature type="transmembrane region" description="Helical" evidence="19">
    <location>
        <begin position="111"/>
        <end position="132"/>
    </location>
</feature>
<dbReference type="Pfam" id="PF07690">
    <property type="entry name" value="MFS_1"/>
    <property type="match status" value="1"/>
</dbReference>
<protein>
    <recommendedName>
        <fullName evidence="15">Lysosomal dipeptide transporter MFSD1</fullName>
    </recommendedName>
    <alternativeName>
        <fullName evidence="16">Major facilitator superfamily domain-containing protein 1</fullName>
    </alternativeName>
</protein>
<evidence type="ECO:0000256" key="15">
    <source>
        <dbReference type="ARBA" id="ARBA00044985"/>
    </source>
</evidence>
<comment type="catalytic activity">
    <reaction evidence="6">
        <text>L-lysyl-L-alpha-amino acid(out) = L-lysyl-L-alpha-amino acid(in)</text>
        <dbReference type="Rhea" id="RHEA:79387"/>
        <dbReference type="ChEBI" id="CHEBI:229965"/>
    </reaction>
</comment>
<proteinExistence type="predicted"/>
<keyword evidence="19" id="KW-1133">Transmembrane helix</keyword>
<evidence type="ECO:0000256" key="2">
    <source>
        <dbReference type="ARBA" id="ARBA00044876"/>
    </source>
</evidence>
<dbReference type="Gene3D" id="1.20.1250.20">
    <property type="entry name" value="MFS general substrate transporter like domains"/>
    <property type="match status" value="1"/>
</dbReference>